<evidence type="ECO:0000256" key="1">
    <source>
        <dbReference type="SAM" id="Phobius"/>
    </source>
</evidence>
<dbReference type="Proteomes" id="UP000305848">
    <property type="component" value="Unassembled WGS sequence"/>
</dbReference>
<reference evidence="2 3" key="1">
    <citation type="submission" date="2019-05" db="EMBL/GenBank/DDBJ databases">
        <title>Panacibacter sp. strain 17mud1-8 Genome sequencing and assembly.</title>
        <authorList>
            <person name="Chhetri G."/>
        </authorList>
    </citation>
    <scope>NUCLEOTIDE SEQUENCE [LARGE SCALE GENOMIC DNA]</scope>
    <source>
        <strain evidence="2 3">17mud1-8</strain>
    </source>
</reference>
<accession>A0A4U3L1R1</accession>
<feature type="transmembrane region" description="Helical" evidence="1">
    <location>
        <begin position="29"/>
        <end position="46"/>
    </location>
</feature>
<gene>
    <name evidence="2" type="ORF">FC093_14095</name>
</gene>
<dbReference type="OrthoDB" id="9806699at2"/>
<dbReference type="Pfam" id="PF20221">
    <property type="entry name" value="DUF6580"/>
    <property type="match status" value="1"/>
</dbReference>
<dbReference type="InterPro" id="IPR046487">
    <property type="entry name" value="DUF6580"/>
</dbReference>
<proteinExistence type="predicted"/>
<comment type="caution">
    <text evidence="2">The sequence shown here is derived from an EMBL/GenBank/DDBJ whole genome shotgun (WGS) entry which is preliminary data.</text>
</comment>
<keyword evidence="3" id="KW-1185">Reference proteome</keyword>
<feature type="transmembrane region" description="Helical" evidence="1">
    <location>
        <begin position="110"/>
        <end position="135"/>
    </location>
</feature>
<evidence type="ECO:0000313" key="3">
    <source>
        <dbReference type="Proteomes" id="UP000305848"/>
    </source>
</evidence>
<keyword evidence="1" id="KW-0472">Membrane</keyword>
<feature type="transmembrane region" description="Helical" evidence="1">
    <location>
        <begin position="53"/>
        <end position="74"/>
    </location>
</feature>
<dbReference type="EMBL" id="SZQL01000011">
    <property type="protein sequence ID" value="TKK67426.1"/>
    <property type="molecule type" value="Genomic_DNA"/>
</dbReference>
<sequence>MKITKRIVVALVLLTAVCALYRIIPGRPWGFAPQIAMAVFGGAIFINNKKWAFAAPLLSMFLSDVLYEVLYHAGISVMPGFYEGQWQNYLLFGLLTTVGFLVKKINVLNVLLASIAAPTVYFIISNFLVWTAGAGWSRPKTLSGLMMCYNDGLPFYPNSLYSTVFFSIVLFGGYYLIQKSIANKSNQLA</sequence>
<name>A0A4U3L1R1_9BACT</name>
<dbReference type="RefSeq" id="WP_137262442.1">
    <property type="nucleotide sequence ID" value="NZ_SZQL01000011.1"/>
</dbReference>
<organism evidence="2 3">
    <name type="scientific">Ilyomonas limi</name>
    <dbReference type="NCBI Taxonomy" id="2575867"/>
    <lineage>
        <taxon>Bacteria</taxon>
        <taxon>Pseudomonadati</taxon>
        <taxon>Bacteroidota</taxon>
        <taxon>Chitinophagia</taxon>
        <taxon>Chitinophagales</taxon>
        <taxon>Chitinophagaceae</taxon>
        <taxon>Ilyomonas</taxon>
    </lineage>
</organism>
<evidence type="ECO:0000313" key="2">
    <source>
        <dbReference type="EMBL" id="TKK67426.1"/>
    </source>
</evidence>
<protein>
    <submittedName>
        <fullName evidence="2">Uncharacterized protein</fullName>
    </submittedName>
</protein>
<dbReference type="AlphaFoldDB" id="A0A4U3L1R1"/>
<keyword evidence="1" id="KW-1133">Transmembrane helix</keyword>
<keyword evidence="1" id="KW-0812">Transmembrane</keyword>
<feature type="transmembrane region" description="Helical" evidence="1">
    <location>
        <begin position="86"/>
        <end position="103"/>
    </location>
</feature>
<feature type="transmembrane region" description="Helical" evidence="1">
    <location>
        <begin position="155"/>
        <end position="177"/>
    </location>
</feature>